<evidence type="ECO:0000256" key="4">
    <source>
        <dbReference type="SAM" id="MobiDB-lite"/>
    </source>
</evidence>
<dbReference type="Pfam" id="PF00412">
    <property type="entry name" value="LIM"/>
    <property type="match status" value="1"/>
</dbReference>
<keyword evidence="3" id="KW-0440">LIM domain</keyword>
<accession>A0A4U5NZK8</accession>
<evidence type="ECO:0000256" key="3">
    <source>
        <dbReference type="ARBA" id="ARBA00023038"/>
    </source>
</evidence>
<comment type="caution">
    <text evidence="6">The sequence shown here is derived from an EMBL/GenBank/DDBJ whole genome shotgun (WGS) entry which is preliminary data.</text>
</comment>
<evidence type="ECO:0000313" key="6">
    <source>
        <dbReference type="EMBL" id="TKR89078.1"/>
    </source>
</evidence>
<name>A0A4U5NZK8_STECR</name>
<reference evidence="6 7" key="2">
    <citation type="journal article" date="2019" name="G3 (Bethesda)">
        <title>Hybrid Assembly of the Genome of the Entomopathogenic Nematode Steinernema carpocapsae Identifies the X-Chromosome.</title>
        <authorList>
            <person name="Serra L."/>
            <person name="Macchietto M."/>
            <person name="Macias-Munoz A."/>
            <person name="McGill C.J."/>
            <person name="Rodriguez I.M."/>
            <person name="Rodriguez B."/>
            <person name="Murad R."/>
            <person name="Mortazavi A."/>
        </authorList>
    </citation>
    <scope>NUCLEOTIDE SEQUENCE [LARGE SCALE GENOMIC DNA]</scope>
    <source>
        <strain evidence="6 7">ALL</strain>
    </source>
</reference>
<evidence type="ECO:0000256" key="1">
    <source>
        <dbReference type="ARBA" id="ARBA00022723"/>
    </source>
</evidence>
<evidence type="ECO:0000313" key="7">
    <source>
        <dbReference type="Proteomes" id="UP000298663"/>
    </source>
</evidence>
<keyword evidence="1" id="KW-0479">Metal-binding</keyword>
<feature type="compositionally biased region" description="Basic and acidic residues" evidence="4">
    <location>
        <begin position="99"/>
        <end position="108"/>
    </location>
</feature>
<dbReference type="EMBL" id="AZBU02000003">
    <property type="protein sequence ID" value="TKR89078.1"/>
    <property type="molecule type" value="Genomic_DNA"/>
</dbReference>
<reference evidence="6 7" key="1">
    <citation type="journal article" date="2015" name="Genome Biol.">
        <title>Comparative genomics of Steinernema reveals deeply conserved gene regulatory networks.</title>
        <authorList>
            <person name="Dillman A.R."/>
            <person name="Macchietto M."/>
            <person name="Porter C.F."/>
            <person name="Rogers A."/>
            <person name="Williams B."/>
            <person name="Antoshechkin I."/>
            <person name="Lee M.M."/>
            <person name="Goodwin Z."/>
            <person name="Lu X."/>
            <person name="Lewis E.E."/>
            <person name="Goodrich-Blair H."/>
            <person name="Stock S.P."/>
            <person name="Adams B.J."/>
            <person name="Sternberg P.W."/>
            <person name="Mortazavi A."/>
        </authorList>
    </citation>
    <scope>NUCLEOTIDE SEQUENCE [LARGE SCALE GENOMIC DNA]</scope>
    <source>
        <strain evidence="6 7">ALL</strain>
    </source>
</reference>
<keyword evidence="2" id="KW-0862">Zinc</keyword>
<dbReference type="AlphaFoldDB" id="A0A4U5NZK8"/>
<feature type="domain" description="LIM zinc-binding" evidence="5">
    <location>
        <begin position="2"/>
        <end position="33"/>
    </location>
</feature>
<dbReference type="GO" id="GO:0046872">
    <property type="term" value="F:metal ion binding"/>
    <property type="evidence" value="ECO:0007669"/>
    <property type="project" value="UniProtKB-KW"/>
</dbReference>
<evidence type="ECO:0000259" key="5">
    <source>
        <dbReference type="Pfam" id="PF00412"/>
    </source>
</evidence>
<sequence length="116" mass="13859">MERLWHPEHFICNHCKRPIKQTFQVADNRSYCVQLLRKQIQPEMRRVRRGSRRSVPHGARQALAQSLLHLHPLPPSAAQRRIFPCRRQALRSRAKRLDKRNQMHRDNTKNIAVDDQ</sequence>
<evidence type="ECO:0000256" key="2">
    <source>
        <dbReference type="ARBA" id="ARBA00022833"/>
    </source>
</evidence>
<dbReference type="STRING" id="34508.A0A4U5NZK8"/>
<proteinExistence type="predicted"/>
<organism evidence="6 7">
    <name type="scientific">Steinernema carpocapsae</name>
    <name type="common">Entomopathogenic nematode</name>
    <dbReference type="NCBI Taxonomy" id="34508"/>
    <lineage>
        <taxon>Eukaryota</taxon>
        <taxon>Metazoa</taxon>
        <taxon>Ecdysozoa</taxon>
        <taxon>Nematoda</taxon>
        <taxon>Chromadorea</taxon>
        <taxon>Rhabditida</taxon>
        <taxon>Tylenchina</taxon>
        <taxon>Panagrolaimomorpha</taxon>
        <taxon>Strongyloidoidea</taxon>
        <taxon>Steinernematidae</taxon>
        <taxon>Steinernema</taxon>
    </lineage>
</organism>
<keyword evidence="7" id="KW-1185">Reference proteome</keyword>
<dbReference type="Proteomes" id="UP000298663">
    <property type="component" value="Unassembled WGS sequence"/>
</dbReference>
<protein>
    <recommendedName>
        <fullName evidence="5">LIM zinc-binding domain-containing protein</fullName>
    </recommendedName>
</protein>
<gene>
    <name evidence="6" type="ORF">L596_013234</name>
</gene>
<feature type="region of interest" description="Disordered" evidence="4">
    <location>
        <begin position="93"/>
        <end position="116"/>
    </location>
</feature>
<dbReference type="Gene3D" id="2.10.110.10">
    <property type="entry name" value="Cysteine Rich Protein"/>
    <property type="match status" value="1"/>
</dbReference>
<dbReference type="InterPro" id="IPR001781">
    <property type="entry name" value="Znf_LIM"/>
</dbReference>